<dbReference type="Pfam" id="PF00701">
    <property type="entry name" value="DHDPS"/>
    <property type="match status" value="1"/>
</dbReference>
<gene>
    <name evidence="5" type="ORF">C8D95_101848</name>
</gene>
<evidence type="ECO:0000256" key="1">
    <source>
        <dbReference type="ARBA" id="ARBA00023239"/>
    </source>
</evidence>
<keyword evidence="6" id="KW-1185">Reference proteome</keyword>
<organism evidence="5 6">
    <name type="scientific">Silicimonas algicola</name>
    <dbReference type="NCBI Taxonomy" id="1826607"/>
    <lineage>
        <taxon>Bacteria</taxon>
        <taxon>Pseudomonadati</taxon>
        <taxon>Pseudomonadota</taxon>
        <taxon>Alphaproteobacteria</taxon>
        <taxon>Rhodobacterales</taxon>
        <taxon>Paracoccaceae</taxon>
    </lineage>
</organism>
<dbReference type="GO" id="GO:0008840">
    <property type="term" value="F:4-hydroxy-tetrahydrodipicolinate synthase activity"/>
    <property type="evidence" value="ECO:0007669"/>
    <property type="project" value="TreeGrafter"/>
</dbReference>
<dbReference type="Gene3D" id="3.20.20.70">
    <property type="entry name" value="Aldolase class I"/>
    <property type="match status" value="1"/>
</dbReference>
<dbReference type="PRINTS" id="PR00146">
    <property type="entry name" value="DHPICSNTHASE"/>
</dbReference>
<dbReference type="CDD" id="cd00408">
    <property type="entry name" value="DHDPS-like"/>
    <property type="match status" value="1"/>
</dbReference>
<evidence type="ECO:0000256" key="4">
    <source>
        <dbReference type="PIRSR" id="PIRSR001365-2"/>
    </source>
</evidence>
<protein>
    <submittedName>
        <fullName evidence="5">4-hydroxy-tetrahydrodipicolinate synthase</fullName>
    </submittedName>
</protein>
<feature type="active site" description="Proton donor/acceptor" evidence="3">
    <location>
        <position position="135"/>
    </location>
</feature>
<keyword evidence="1 2" id="KW-0456">Lyase</keyword>
<dbReference type="KEGG" id="salo:EF888_05675"/>
<dbReference type="InterPro" id="IPR013785">
    <property type="entry name" value="Aldolase_TIM"/>
</dbReference>
<dbReference type="PANTHER" id="PTHR12128:SF67">
    <property type="entry name" value="BLR3884 PROTEIN"/>
    <property type="match status" value="1"/>
</dbReference>
<feature type="binding site" evidence="4">
    <location>
        <position position="205"/>
    </location>
    <ligand>
        <name>pyruvate</name>
        <dbReference type="ChEBI" id="CHEBI:15361"/>
    </ligand>
</feature>
<dbReference type="SUPFAM" id="SSF51569">
    <property type="entry name" value="Aldolase"/>
    <property type="match status" value="1"/>
</dbReference>
<comment type="caution">
    <text evidence="5">The sequence shown here is derived from an EMBL/GenBank/DDBJ whole genome shotgun (WGS) entry which is preliminary data.</text>
</comment>
<evidence type="ECO:0000256" key="2">
    <source>
        <dbReference type="PIRNR" id="PIRNR001365"/>
    </source>
</evidence>
<feature type="binding site" evidence="4">
    <location>
        <position position="44"/>
    </location>
    <ligand>
        <name>pyruvate</name>
        <dbReference type="ChEBI" id="CHEBI:15361"/>
    </ligand>
</feature>
<dbReference type="OrthoDB" id="9782828at2"/>
<dbReference type="PANTHER" id="PTHR12128">
    <property type="entry name" value="DIHYDRODIPICOLINATE SYNTHASE"/>
    <property type="match status" value="1"/>
</dbReference>
<dbReference type="EMBL" id="QGGV01000001">
    <property type="protein sequence ID" value="PWK59026.1"/>
    <property type="molecule type" value="Genomic_DNA"/>
</dbReference>
<dbReference type="PIRSF" id="PIRSF001365">
    <property type="entry name" value="DHDPS"/>
    <property type="match status" value="1"/>
</dbReference>
<sequence length="284" mass="29688">MFGISTALLTPFEENGAIDLARLGAHARTLMTEGADGVTLYGTTGEGASIAMDEREAGIDALLSAGIPASKIVLGVCANSLGDAARQVAQGRDRGVSDFLLLPPFYFKGNSDDGLFAWHSELFARTDAEARYILYHIPQVSGVGLSAGLVGRLVGSAGKRIRAIKDSSGNWDTARSFLDLGSLTVLVGDERLLHRAMALGAGGAITGMANLYPARMKRIVETATEDTALSEEVTRVVSVPVVAALKTLISARTGDKGWNRLRPPLAPLDAAARATLLPADVSAA</sequence>
<dbReference type="Proteomes" id="UP000245390">
    <property type="component" value="Unassembled WGS sequence"/>
</dbReference>
<evidence type="ECO:0000313" key="6">
    <source>
        <dbReference type="Proteomes" id="UP000245390"/>
    </source>
</evidence>
<comment type="similarity">
    <text evidence="2">Belongs to the DapA family.</text>
</comment>
<dbReference type="RefSeq" id="WP_109757856.1">
    <property type="nucleotide sequence ID" value="NZ_CP034588.1"/>
</dbReference>
<feature type="active site" description="Schiff-base intermediate with substrate" evidence="3">
    <location>
        <position position="165"/>
    </location>
</feature>
<reference evidence="5 6" key="1">
    <citation type="submission" date="2018-05" db="EMBL/GenBank/DDBJ databases">
        <title>Genomic Encyclopedia of Type Strains, Phase IV (KMG-IV): sequencing the most valuable type-strain genomes for metagenomic binning, comparative biology and taxonomic classification.</title>
        <authorList>
            <person name="Goeker M."/>
        </authorList>
    </citation>
    <scope>NUCLEOTIDE SEQUENCE [LARGE SCALE GENOMIC DNA]</scope>
    <source>
        <strain evidence="5 6">DSM 103371</strain>
    </source>
</reference>
<dbReference type="AlphaFoldDB" id="A0A316GGI0"/>
<accession>A0A316GGI0</accession>
<dbReference type="InterPro" id="IPR002220">
    <property type="entry name" value="DapA-like"/>
</dbReference>
<evidence type="ECO:0000256" key="3">
    <source>
        <dbReference type="PIRSR" id="PIRSR001365-1"/>
    </source>
</evidence>
<dbReference type="SMART" id="SM01130">
    <property type="entry name" value="DHDPS"/>
    <property type="match status" value="1"/>
</dbReference>
<proteinExistence type="inferred from homology"/>
<name>A0A316GGI0_9RHOB</name>
<evidence type="ECO:0000313" key="5">
    <source>
        <dbReference type="EMBL" id="PWK59026.1"/>
    </source>
</evidence>